<dbReference type="KEGG" id="xbc:ELE36_08625"/>
<gene>
    <name evidence="2" type="ORF">ELE36_08625</name>
</gene>
<evidence type="ECO:0000313" key="2">
    <source>
        <dbReference type="EMBL" id="QBB70426.1"/>
    </source>
</evidence>
<feature type="signal peptide" evidence="1">
    <location>
        <begin position="1"/>
        <end position="25"/>
    </location>
</feature>
<dbReference type="AlphaFoldDB" id="A0A411HIS4"/>
<reference evidence="2 3" key="1">
    <citation type="submission" date="2019-01" db="EMBL/GenBank/DDBJ databases">
        <title>Pseudolysobacter antarctica gen. nov., sp. nov., isolated from Fildes Peninsula, Antarctica.</title>
        <authorList>
            <person name="Wei Z."/>
            <person name="Peng F."/>
        </authorList>
    </citation>
    <scope>NUCLEOTIDE SEQUENCE [LARGE SCALE GENOMIC DNA]</scope>
    <source>
        <strain evidence="2 3">AQ6-296</strain>
    </source>
</reference>
<feature type="chain" id="PRO_5019293677" evidence="1">
    <location>
        <begin position="26"/>
        <end position="165"/>
    </location>
</feature>
<keyword evidence="3" id="KW-1185">Reference proteome</keyword>
<dbReference type="EMBL" id="CP035704">
    <property type="protein sequence ID" value="QBB70426.1"/>
    <property type="molecule type" value="Genomic_DNA"/>
</dbReference>
<dbReference type="Proteomes" id="UP000291562">
    <property type="component" value="Chromosome"/>
</dbReference>
<sequence length="165" mass="18299">MAVSIRVCSIFCANLLALIAPAAFAANLVPDPDFNAGNVSSWPSAGSSTSISFDATQNILGTVGSGSALLTNGNANYNANSTLCLPGSYAAGVWLRRLVARGRWPIQRFGKCRDWTGVLHHQRLQQWKYCRWYNRFTGKRRHMDAAGKHLDLAFHSKQRRDLFEQ</sequence>
<evidence type="ECO:0000256" key="1">
    <source>
        <dbReference type="SAM" id="SignalP"/>
    </source>
</evidence>
<name>A0A411HIS4_9GAMM</name>
<evidence type="ECO:0000313" key="3">
    <source>
        <dbReference type="Proteomes" id="UP000291562"/>
    </source>
</evidence>
<proteinExistence type="predicted"/>
<protein>
    <submittedName>
        <fullName evidence="2">Uncharacterized protein</fullName>
    </submittedName>
</protein>
<accession>A0A411HIS4</accession>
<keyword evidence="1" id="KW-0732">Signal</keyword>
<dbReference type="RefSeq" id="WP_129832684.1">
    <property type="nucleotide sequence ID" value="NZ_CP035704.1"/>
</dbReference>
<organism evidence="2 3">
    <name type="scientific">Pseudolysobacter antarcticus</name>
    <dbReference type="NCBI Taxonomy" id="2511995"/>
    <lineage>
        <taxon>Bacteria</taxon>
        <taxon>Pseudomonadati</taxon>
        <taxon>Pseudomonadota</taxon>
        <taxon>Gammaproteobacteria</taxon>
        <taxon>Lysobacterales</taxon>
        <taxon>Rhodanobacteraceae</taxon>
        <taxon>Pseudolysobacter</taxon>
    </lineage>
</organism>